<dbReference type="SUPFAM" id="SSF53474">
    <property type="entry name" value="alpha/beta-Hydrolases"/>
    <property type="match status" value="1"/>
</dbReference>
<proteinExistence type="predicted"/>
<gene>
    <name evidence="3" type="ORF">FLL45_21530</name>
</gene>
<feature type="domain" description="BD-FAE-like" evidence="2">
    <location>
        <begin position="34"/>
        <end position="222"/>
    </location>
</feature>
<evidence type="ECO:0000313" key="3">
    <source>
        <dbReference type="EMBL" id="TQV71130.1"/>
    </source>
</evidence>
<dbReference type="InterPro" id="IPR029058">
    <property type="entry name" value="AB_hydrolase_fold"/>
</dbReference>
<evidence type="ECO:0000259" key="2">
    <source>
        <dbReference type="Pfam" id="PF20434"/>
    </source>
</evidence>
<protein>
    <submittedName>
        <fullName evidence="3">Alpha/beta hydrolase</fullName>
    </submittedName>
</protein>
<comment type="caution">
    <text evidence="3">The sequence shown here is derived from an EMBL/GenBank/DDBJ whole genome shotgun (WGS) entry which is preliminary data.</text>
</comment>
<dbReference type="Pfam" id="PF20434">
    <property type="entry name" value="BD-FAE"/>
    <property type="match status" value="1"/>
</dbReference>
<dbReference type="PANTHER" id="PTHR48081">
    <property type="entry name" value="AB HYDROLASE SUPERFAMILY PROTEIN C4A8.06C"/>
    <property type="match status" value="1"/>
</dbReference>
<keyword evidence="4" id="KW-1185">Reference proteome</keyword>
<reference evidence="3 4" key="1">
    <citation type="submission" date="2019-06" db="EMBL/GenBank/DDBJ databases">
        <title>Draft genome of Aliikangiella marina GYP-15.</title>
        <authorList>
            <person name="Wang G."/>
        </authorList>
    </citation>
    <scope>NUCLEOTIDE SEQUENCE [LARGE SCALE GENOMIC DNA]</scope>
    <source>
        <strain evidence="3 4">GYP-15</strain>
    </source>
</reference>
<organism evidence="3 4">
    <name type="scientific">Aliikangiella marina</name>
    <dbReference type="NCBI Taxonomy" id="1712262"/>
    <lineage>
        <taxon>Bacteria</taxon>
        <taxon>Pseudomonadati</taxon>
        <taxon>Pseudomonadota</taxon>
        <taxon>Gammaproteobacteria</taxon>
        <taxon>Oceanospirillales</taxon>
        <taxon>Pleioneaceae</taxon>
        <taxon>Aliikangiella</taxon>
    </lineage>
</organism>
<dbReference type="InterPro" id="IPR050300">
    <property type="entry name" value="GDXG_lipolytic_enzyme"/>
</dbReference>
<dbReference type="Proteomes" id="UP000317839">
    <property type="component" value="Unassembled WGS sequence"/>
</dbReference>
<dbReference type="AlphaFoldDB" id="A0A545T1N9"/>
<sequence length="261" mass="28770">MAKNVPYAKVAELASRPADYKVNYGLDPLQHVSIWTRDKNLGKTPLVVLIHGGCWLNAFDKTHTNAMSTALSRAGFTVMSIEYRRTGDEGGGWPGTYHDIMSGLRLIPKLDKYFVDNSSFVIMGHSAGGHLALLAGSRWQKQKQFNSELKAVIGLAAITDVKRYSEGTNSCQSATTKFMGGDYSSQKANYDSANPINQPMFVNTILMQGDKDSIVPLEYASFLGKVEKKVFSGVGHFDWVHPGSVAFQEVLTVLREIKNQD</sequence>
<dbReference type="InterPro" id="IPR049492">
    <property type="entry name" value="BD-FAE-like_dom"/>
</dbReference>
<accession>A0A545T1N9</accession>
<dbReference type="Gene3D" id="3.40.50.1820">
    <property type="entry name" value="alpha/beta hydrolase"/>
    <property type="match status" value="1"/>
</dbReference>
<evidence type="ECO:0000256" key="1">
    <source>
        <dbReference type="ARBA" id="ARBA00022801"/>
    </source>
</evidence>
<dbReference type="GO" id="GO:0016787">
    <property type="term" value="F:hydrolase activity"/>
    <property type="evidence" value="ECO:0007669"/>
    <property type="project" value="UniProtKB-KW"/>
</dbReference>
<keyword evidence="1 3" id="KW-0378">Hydrolase</keyword>
<dbReference type="OrthoDB" id="255603at2"/>
<dbReference type="EMBL" id="VIKR01000007">
    <property type="protein sequence ID" value="TQV71130.1"/>
    <property type="molecule type" value="Genomic_DNA"/>
</dbReference>
<evidence type="ECO:0000313" key="4">
    <source>
        <dbReference type="Proteomes" id="UP000317839"/>
    </source>
</evidence>
<name>A0A545T1N9_9GAMM</name>